<proteinExistence type="predicted"/>
<dbReference type="EMBL" id="NOKA02000048">
    <property type="protein sequence ID" value="RDY30117.1"/>
    <property type="molecule type" value="Genomic_DNA"/>
</dbReference>
<dbReference type="CDD" id="cd02238">
    <property type="entry name" value="cupin_KdgF"/>
    <property type="match status" value="1"/>
</dbReference>
<dbReference type="OrthoDB" id="9811153at2"/>
<dbReference type="PANTHER" id="PTHR40112:SF1">
    <property type="entry name" value="H2HPP ISOMERASE"/>
    <property type="match status" value="1"/>
</dbReference>
<sequence length="109" mass="12129">MFTENKNIPITDLGDGVTRKILSYSENMMSVELHFEKGAIGALHSHPHEQIGYIISGSLIYKEAGQQDKLLSAGDTYYVAPNIEHGVVAQESTMLLDIFTPMRKDFILS</sequence>
<keyword evidence="4" id="KW-1185">Reference proteome</keyword>
<name>A0A255I1G9_9FIRM</name>
<dbReference type="Proteomes" id="UP000216411">
    <property type="component" value="Unassembled WGS sequence"/>
</dbReference>
<evidence type="ECO:0000259" key="1">
    <source>
        <dbReference type="Pfam" id="PF07883"/>
    </source>
</evidence>
<comment type="caution">
    <text evidence="2">The sequence shown here is derived from an EMBL/GenBank/DDBJ whole genome shotgun (WGS) entry which is preliminary data.</text>
</comment>
<dbReference type="PIRSF" id="PIRSF029883">
    <property type="entry name" value="KdgF"/>
    <property type="match status" value="1"/>
</dbReference>
<dbReference type="InterPro" id="IPR025499">
    <property type="entry name" value="KdgF"/>
</dbReference>
<organism evidence="2 5">
    <name type="scientific">Lachnotalea glycerini</name>
    <dbReference type="NCBI Taxonomy" id="1763509"/>
    <lineage>
        <taxon>Bacteria</taxon>
        <taxon>Bacillati</taxon>
        <taxon>Bacillota</taxon>
        <taxon>Clostridia</taxon>
        <taxon>Lachnospirales</taxon>
        <taxon>Lachnospiraceae</taxon>
        <taxon>Lachnotalea</taxon>
    </lineage>
</organism>
<dbReference type="AlphaFoldDB" id="A0A255I1G9"/>
<evidence type="ECO:0000313" key="3">
    <source>
        <dbReference type="EMBL" id="RDY30117.1"/>
    </source>
</evidence>
<protein>
    <submittedName>
        <fullName evidence="3">Cupin domain-containing protein</fullName>
    </submittedName>
</protein>
<accession>A0A255I1G9</accession>
<evidence type="ECO:0000313" key="4">
    <source>
        <dbReference type="Proteomes" id="UP000216411"/>
    </source>
</evidence>
<dbReference type="Gene3D" id="2.60.120.10">
    <property type="entry name" value="Jelly Rolls"/>
    <property type="match status" value="1"/>
</dbReference>
<evidence type="ECO:0000313" key="5">
    <source>
        <dbReference type="Proteomes" id="UP000247523"/>
    </source>
</evidence>
<dbReference type="InterPro" id="IPR052535">
    <property type="entry name" value="Bacilysin_H2HPP_isomerase"/>
</dbReference>
<dbReference type="EMBL" id="QICS01000004">
    <property type="protein sequence ID" value="PXV91018.1"/>
    <property type="molecule type" value="Genomic_DNA"/>
</dbReference>
<dbReference type="Pfam" id="PF07883">
    <property type="entry name" value="Cupin_2"/>
    <property type="match status" value="1"/>
</dbReference>
<dbReference type="PANTHER" id="PTHR40112">
    <property type="entry name" value="H2HPP ISOMERASE"/>
    <property type="match status" value="1"/>
</dbReference>
<dbReference type="RefSeq" id="WP_094380171.1">
    <property type="nucleotide sequence ID" value="NZ_NOKA02000048.1"/>
</dbReference>
<feature type="domain" description="Cupin type-2" evidence="1">
    <location>
        <begin position="33"/>
        <end position="98"/>
    </location>
</feature>
<gene>
    <name evidence="2" type="ORF">C8E03_10425</name>
    <name evidence="3" type="ORF">CG710_016400</name>
</gene>
<reference evidence="2 5" key="2">
    <citation type="submission" date="2018-05" db="EMBL/GenBank/DDBJ databases">
        <title>Genomic Encyclopedia of Type Strains, Phase IV (KMG-IV): sequencing the most valuable type-strain genomes for metagenomic binning, comparative biology and taxonomic classification.</title>
        <authorList>
            <person name="Goeker M."/>
        </authorList>
    </citation>
    <scope>NUCLEOTIDE SEQUENCE [LARGE SCALE GENOMIC DNA]</scope>
    <source>
        <strain evidence="2 5">DSM 28816</strain>
    </source>
</reference>
<dbReference type="InterPro" id="IPR011051">
    <property type="entry name" value="RmlC_Cupin_sf"/>
</dbReference>
<dbReference type="InterPro" id="IPR014710">
    <property type="entry name" value="RmlC-like_jellyroll"/>
</dbReference>
<dbReference type="SUPFAM" id="SSF51182">
    <property type="entry name" value="RmlC-like cupins"/>
    <property type="match status" value="1"/>
</dbReference>
<reference evidence="3 4" key="1">
    <citation type="journal article" date="2017" name="Genome Announc.">
        <title>Draft Genome Sequence of a Sporulating and Motile Strain of Lachnotalea glycerini Isolated from Water in Quebec City, Canada.</title>
        <authorList>
            <person name="Maheux A.F."/>
            <person name="Boudreau D.K."/>
            <person name="Berube E."/>
            <person name="Boissinot M."/>
            <person name="Raymond F."/>
            <person name="Brodeur S."/>
            <person name="Corbeil J."/>
            <person name="Isabel S."/>
            <person name="Omar R.F."/>
            <person name="Bergeron M.G."/>
        </authorList>
    </citation>
    <scope>NUCLEOTIDE SEQUENCE [LARGE SCALE GENOMIC DNA]</scope>
    <source>
        <strain evidence="3 4">CCRI-19302</strain>
    </source>
</reference>
<evidence type="ECO:0000313" key="2">
    <source>
        <dbReference type="EMBL" id="PXV91018.1"/>
    </source>
</evidence>
<dbReference type="InterPro" id="IPR013096">
    <property type="entry name" value="Cupin_2"/>
</dbReference>
<reference evidence="3" key="3">
    <citation type="submission" date="2018-07" db="EMBL/GenBank/DDBJ databases">
        <authorList>
            <person name="Quirk P.G."/>
            <person name="Krulwich T.A."/>
        </authorList>
    </citation>
    <scope>NUCLEOTIDE SEQUENCE</scope>
    <source>
        <strain evidence="3">CCRI-19302</strain>
    </source>
</reference>
<dbReference type="Proteomes" id="UP000247523">
    <property type="component" value="Unassembled WGS sequence"/>
</dbReference>